<dbReference type="Pfam" id="PF00069">
    <property type="entry name" value="Pkinase"/>
    <property type="match status" value="1"/>
</dbReference>
<dbReference type="InterPro" id="IPR000719">
    <property type="entry name" value="Prot_kinase_dom"/>
</dbReference>
<keyword evidence="1" id="KW-0547">Nucleotide-binding</keyword>
<dbReference type="Gene3D" id="1.10.510.10">
    <property type="entry name" value="Transferase(Phosphotransferase) domain 1"/>
    <property type="match status" value="1"/>
</dbReference>
<dbReference type="Proteomes" id="UP001178507">
    <property type="component" value="Unassembled WGS sequence"/>
</dbReference>
<proteinExistence type="predicted"/>
<accession>A0AA36I5U3</accession>
<dbReference type="PROSITE" id="PS00108">
    <property type="entry name" value="PROTEIN_KINASE_ST"/>
    <property type="match status" value="1"/>
</dbReference>
<evidence type="ECO:0000256" key="1">
    <source>
        <dbReference type="ARBA" id="ARBA00022741"/>
    </source>
</evidence>
<keyword evidence="5" id="KW-1185">Reference proteome</keyword>
<gene>
    <name evidence="4" type="ORF">EVOR1521_LOCUS8647</name>
</gene>
<evidence type="ECO:0000259" key="3">
    <source>
        <dbReference type="PROSITE" id="PS50011"/>
    </source>
</evidence>
<dbReference type="InterPro" id="IPR008271">
    <property type="entry name" value="Ser/Thr_kinase_AS"/>
</dbReference>
<dbReference type="SUPFAM" id="SSF56112">
    <property type="entry name" value="Protein kinase-like (PK-like)"/>
    <property type="match status" value="1"/>
</dbReference>
<dbReference type="GO" id="GO:0004674">
    <property type="term" value="F:protein serine/threonine kinase activity"/>
    <property type="evidence" value="ECO:0007669"/>
    <property type="project" value="TreeGrafter"/>
</dbReference>
<evidence type="ECO:0000313" key="4">
    <source>
        <dbReference type="EMBL" id="CAJ1380801.1"/>
    </source>
</evidence>
<protein>
    <recommendedName>
        <fullName evidence="3">Protein kinase domain-containing protein</fullName>
    </recommendedName>
</protein>
<dbReference type="Gene3D" id="3.30.200.20">
    <property type="entry name" value="Phosphorylase Kinase, domain 1"/>
    <property type="match status" value="1"/>
</dbReference>
<dbReference type="InterPro" id="IPR011009">
    <property type="entry name" value="Kinase-like_dom_sf"/>
</dbReference>
<keyword evidence="2" id="KW-0067">ATP-binding</keyword>
<reference evidence="4" key="1">
    <citation type="submission" date="2023-08" db="EMBL/GenBank/DDBJ databases">
        <authorList>
            <person name="Chen Y."/>
            <person name="Shah S."/>
            <person name="Dougan E. K."/>
            <person name="Thang M."/>
            <person name="Chan C."/>
        </authorList>
    </citation>
    <scope>NUCLEOTIDE SEQUENCE</scope>
</reference>
<comment type="caution">
    <text evidence="4">The sequence shown here is derived from an EMBL/GenBank/DDBJ whole genome shotgun (WGS) entry which is preliminary data.</text>
</comment>
<dbReference type="GO" id="GO:0005737">
    <property type="term" value="C:cytoplasm"/>
    <property type="evidence" value="ECO:0007669"/>
    <property type="project" value="TreeGrafter"/>
</dbReference>
<organism evidence="4 5">
    <name type="scientific">Effrenium voratum</name>
    <dbReference type="NCBI Taxonomy" id="2562239"/>
    <lineage>
        <taxon>Eukaryota</taxon>
        <taxon>Sar</taxon>
        <taxon>Alveolata</taxon>
        <taxon>Dinophyceae</taxon>
        <taxon>Suessiales</taxon>
        <taxon>Symbiodiniaceae</taxon>
        <taxon>Effrenium</taxon>
    </lineage>
</organism>
<evidence type="ECO:0000313" key="5">
    <source>
        <dbReference type="Proteomes" id="UP001178507"/>
    </source>
</evidence>
<dbReference type="AlphaFoldDB" id="A0AA36I5U3"/>
<dbReference type="GO" id="GO:0005524">
    <property type="term" value="F:ATP binding"/>
    <property type="evidence" value="ECO:0007669"/>
    <property type="project" value="UniProtKB-KW"/>
</dbReference>
<feature type="domain" description="Protein kinase" evidence="3">
    <location>
        <begin position="18"/>
        <end position="362"/>
    </location>
</feature>
<dbReference type="PANTHER" id="PTHR24346:SF77">
    <property type="entry name" value="SERINE THREONINE PROTEIN KINASE"/>
    <property type="match status" value="1"/>
</dbReference>
<dbReference type="GO" id="GO:0035556">
    <property type="term" value="P:intracellular signal transduction"/>
    <property type="evidence" value="ECO:0007669"/>
    <property type="project" value="TreeGrafter"/>
</dbReference>
<dbReference type="PROSITE" id="PS50011">
    <property type="entry name" value="PROTEIN_KINASE_DOM"/>
    <property type="match status" value="1"/>
</dbReference>
<sequence length="363" mass="40097">MVRRVKEVAASADRLNQYQLLGEAGRGSFCRVLLASSSEGSHAVKSFSRTELQRSHVARFDAEGVRTVPLGVSLEEELRILSKLSHPHVISLQEVIDDPRHDSIYVILEGLPGGQLMDWKRECCAYSVASAAAGSWGSAVQDCDSRDSQREVLVFQEILARYFCRQLAEGIEHMHRQSVIHKDLKPDNLVLSRPIPADRRCVRVLGLAAWPQLSGSRGCSEELPGAELLQLLREHALQVKIADFNSAEECAPPRCLIYDAQGTQHFTPPECFLGSDLGVPGKPRDMWSLGCVLFVLLFGHCPFWAEENNLLLQLNILSDKQVEMPTGGPELSAAVLQLLQSLLSKDAAKRPSAEGVLQSSWLK</sequence>
<dbReference type="EMBL" id="CAUJNA010000746">
    <property type="protein sequence ID" value="CAJ1380801.1"/>
    <property type="molecule type" value="Genomic_DNA"/>
</dbReference>
<evidence type="ECO:0000256" key="2">
    <source>
        <dbReference type="ARBA" id="ARBA00022840"/>
    </source>
</evidence>
<name>A0AA36I5U3_9DINO</name>
<dbReference type="SMART" id="SM00220">
    <property type="entry name" value="S_TKc"/>
    <property type="match status" value="1"/>
</dbReference>
<dbReference type="PANTHER" id="PTHR24346">
    <property type="entry name" value="MAP/MICROTUBULE AFFINITY-REGULATING KINASE"/>
    <property type="match status" value="1"/>
</dbReference>